<evidence type="ECO:0000313" key="2">
    <source>
        <dbReference type="Proteomes" id="UP000821866"/>
    </source>
</evidence>
<gene>
    <name evidence="1" type="ORF">HPB51_012186</name>
</gene>
<dbReference type="EMBL" id="JABSTU010000010">
    <property type="protein sequence ID" value="KAH8018796.1"/>
    <property type="molecule type" value="Genomic_DNA"/>
</dbReference>
<evidence type="ECO:0000313" key="1">
    <source>
        <dbReference type="EMBL" id="KAH8018796.1"/>
    </source>
</evidence>
<dbReference type="AlphaFoldDB" id="A0A9J6D9J4"/>
<sequence>MREHDLFRLVDAFVVYRIPCALLYTRLLKSERNKIDILIHRAYKTARGLPPSTSTNCLLRLGVHNTLDELTEAMRCAQLQSPCRHILSCIGHDSSSHFLDLASLPHAVQTAFCIKQLPGICSRVTTTLAAKPR</sequence>
<reference evidence="1" key="2">
    <citation type="submission" date="2021-09" db="EMBL/GenBank/DDBJ databases">
        <authorList>
            <person name="Jia N."/>
            <person name="Wang J."/>
            <person name="Shi W."/>
            <person name="Du L."/>
            <person name="Sun Y."/>
            <person name="Zhan W."/>
            <person name="Jiang J."/>
            <person name="Wang Q."/>
            <person name="Zhang B."/>
            <person name="Ji P."/>
            <person name="Sakyi L.B."/>
            <person name="Cui X."/>
            <person name="Yuan T."/>
            <person name="Jiang B."/>
            <person name="Yang W."/>
            <person name="Lam T.T.-Y."/>
            <person name="Chang Q."/>
            <person name="Ding S."/>
            <person name="Wang X."/>
            <person name="Zhu J."/>
            <person name="Ruan X."/>
            <person name="Zhao L."/>
            <person name="Wei J."/>
            <person name="Que T."/>
            <person name="Du C."/>
            <person name="Cheng J."/>
            <person name="Dai P."/>
            <person name="Han X."/>
            <person name="Huang E."/>
            <person name="Gao Y."/>
            <person name="Liu J."/>
            <person name="Shao H."/>
            <person name="Ye R."/>
            <person name="Li L."/>
            <person name="Wei W."/>
            <person name="Wang X."/>
            <person name="Wang C."/>
            <person name="Huo Q."/>
            <person name="Li W."/>
            <person name="Guo W."/>
            <person name="Chen H."/>
            <person name="Chen S."/>
            <person name="Zhou L."/>
            <person name="Zhou L."/>
            <person name="Ni X."/>
            <person name="Tian J."/>
            <person name="Zhou Y."/>
            <person name="Sheng Y."/>
            <person name="Liu T."/>
            <person name="Pan Y."/>
            <person name="Xia L."/>
            <person name="Li J."/>
            <person name="Zhao F."/>
            <person name="Cao W."/>
        </authorList>
    </citation>
    <scope>NUCLEOTIDE SEQUENCE</scope>
    <source>
        <strain evidence="1">Rmic-2018</strain>
        <tissue evidence="1">Larvae</tissue>
    </source>
</reference>
<name>A0A9J6D9J4_RHIMP</name>
<organism evidence="1 2">
    <name type="scientific">Rhipicephalus microplus</name>
    <name type="common">Cattle tick</name>
    <name type="synonym">Boophilus microplus</name>
    <dbReference type="NCBI Taxonomy" id="6941"/>
    <lineage>
        <taxon>Eukaryota</taxon>
        <taxon>Metazoa</taxon>
        <taxon>Ecdysozoa</taxon>
        <taxon>Arthropoda</taxon>
        <taxon>Chelicerata</taxon>
        <taxon>Arachnida</taxon>
        <taxon>Acari</taxon>
        <taxon>Parasitiformes</taxon>
        <taxon>Ixodida</taxon>
        <taxon>Ixodoidea</taxon>
        <taxon>Ixodidae</taxon>
        <taxon>Rhipicephalinae</taxon>
        <taxon>Rhipicephalus</taxon>
        <taxon>Boophilus</taxon>
    </lineage>
</organism>
<dbReference type="Proteomes" id="UP000821866">
    <property type="component" value="Chromosome 8"/>
</dbReference>
<reference evidence="1" key="1">
    <citation type="journal article" date="2020" name="Cell">
        <title>Large-Scale Comparative Analyses of Tick Genomes Elucidate Their Genetic Diversity and Vector Capacities.</title>
        <authorList>
            <consortium name="Tick Genome and Microbiome Consortium (TIGMIC)"/>
            <person name="Jia N."/>
            <person name="Wang J."/>
            <person name="Shi W."/>
            <person name="Du L."/>
            <person name="Sun Y."/>
            <person name="Zhan W."/>
            <person name="Jiang J.F."/>
            <person name="Wang Q."/>
            <person name="Zhang B."/>
            <person name="Ji P."/>
            <person name="Bell-Sakyi L."/>
            <person name="Cui X.M."/>
            <person name="Yuan T.T."/>
            <person name="Jiang B.G."/>
            <person name="Yang W.F."/>
            <person name="Lam T.T."/>
            <person name="Chang Q.C."/>
            <person name="Ding S.J."/>
            <person name="Wang X.J."/>
            <person name="Zhu J.G."/>
            <person name="Ruan X.D."/>
            <person name="Zhao L."/>
            <person name="Wei J.T."/>
            <person name="Ye R.Z."/>
            <person name="Que T.C."/>
            <person name="Du C.H."/>
            <person name="Zhou Y.H."/>
            <person name="Cheng J.X."/>
            <person name="Dai P.F."/>
            <person name="Guo W.B."/>
            <person name="Han X.H."/>
            <person name="Huang E.J."/>
            <person name="Li L.F."/>
            <person name="Wei W."/>
            <person name="Gao Y.C."/>
            <person name="Liu J.Z."/>
            <person name="Shao H.Z."/>
            <person name="Wang X."/>
            <person name="Wang C.C."/>
            <person name="Yang T.C."/>
            <person name="Huo Q.B."/>
            <person name="Li W."/>
            <person name="Chen H.Y."/>
            <person name="Chen S.E."/>
            <person name="Zhou L.G."/>
            <person name="Ni X.B."/>
            <person name="Tian J.H."/>
            <person name="Sheng Y."/>
            <person name="Liu T."/>
            <person name="Pan Y.S."/>
            <person name="Xia L.Y."/>
            <person name="Li J."/>
            <person name="Zhao F."/>
            <person name="Cao W.C."/>
        </authorList>
    </citation>
    <scope>NUCLEOTIDE SEQUENCE</scope>
    <source>
        <strain evidence="1">Rmic-2018</strain>
    </source>
</reference>
<protein>
    <recommendedName>
        <fullName evidence="3">Tick transposon</fullName>
    </recommendedName>
</protein>
<evidence type="ECO:0008006" key="3">
    <source>
        <dbReference type="Google" id="ProtNLM"/>
    </source>
</evidence>
<proteinExistence type="predicted"/>
<keyword evidence="2" id="KW-1185">Reference proteome</keyword>
<comment type="caution">
    <text evidence="1">The sequence shown here is derived from an EMBL/GenBank/DDBJ whole genome shotgun (WGS) entry which is preliminary data.</text>
</comment>
<accession>A0A9J6D9J4</accession>